<dbReference type="STRING" id="865937.Gilli_1054"/>
<dbReference type="Proteomes" id="UP000003844">
    <property type="component" value="Unassembled WGS sequence"/>
</dbReference>
<gene>
    <name evidence="3" type="ORF">Gilli_1054</name>
</gene>
<dbReference type="HOGENOM" id="CLU_063385_0_0_10"/>
<keyword evidence="4" id="KW-1185">Reference proteome</keyword>
<feature type="domain" description="Glucosamine inositolphosphorylceramide transferase 1 N-terminal" evidence="2">
    <location>
        <begin position="68"/>
        <end position="303"/>
    </location>
</feature>
<sequence>MKRIFQLAGIMLIIGIIVLIIFNYRYPFFTSAVGNWSVGFGKMAQVFPKSELDLKNVITYEYINSIIPAPIDYIADPFFIKESDTYYLFVELKGEGNANIALLTSLDGQDYEYKGIVLDEDFHLSYPQVFKHKGGFYMLPETKGSNQVLLYKAQNFPYDWRISDTLIKNRGLKDPSLLLSEELNLIVAVDDDLKQYMFTATSLSGSWTEAKKYEQRWGNETRPGGRFFKVDNNWYLPLQNRTLGYGTGISIYKLETENDRLEFKLAEKMYLGPQQEIEWFNRGMHHLDIQKNGDDHYMVYDGDRNLNNEKEFQYKRTIKFNLLDIYNFFR</sequence>
<dbReference type="InterPro" id="IPR023296">
    <property type="entry name" value="Glyco_hydro_beta-prop_sf"/>
</dbReference>
<evidence type="ECO:0000313" key="3">
    <source>
        <dbReference type="EMBL" id="EHQ01730.1"/>
    </source>
</evidence>
<keyword evidence="1" id="KW-1133">Transmembrane helix</keyword>
<dbReference type="Gene3D" id="2.115.10.20">
    <property type="entry name" value="Glycosyl hydrolase domain, family 43"/>
    <property type="match status" value="1"/>
</dbReference>
<dbReference type="eggNOG" id="COG1621">
    <property type="taxonomic scope" value="Bacteria"/>
</dbReference>
<reference evidence="4" key="1">
    <citation type="journal article" date="2012" name="Stand. Genomic Sci.">
        <title>Genome sequence of the Antarctic rhodopsins-containing flavobacterium Gillisia limnaea type strain (R-8282(T)).</title>
        <authorList>
            <person name="Riedel T."/>
            <person name="Held B."/>
            <person name="Nolan M."/>
            <person name="Lucas S."/>
            <person name="Lapidus A."/>
            <person name="Tice H."/>
            <person name="Del Rio T.G."/>
            <person name="Cheng J.F."/>
            <person name="Han C."/>
            <person name="Tapia R."/>
            <person name="Goodwin L.A."/>
            <person name="Pitluck S."/>
            <person name="Liolios K."/>
            <person name="Mavromatis K."/>
            <person name="Pagani I."/>
            <person name="Ivanova N."/>
            <person name="Mikhailova N."/>
            <person name="Pati A."/>
            <person name="Chen A."/>
            <person name="Palaniappan K."/>
            <person name="Land M."/>
            <person name="Rohde M."/>
            <person name="Tindall B.J."/>
            <person name="Detter J.C."/>
            <person name="Goker M."/>
            <person name="Bristow J."/>
            <person name="Eisen J.A."/>
            <person name="Markowitz V."/>
            <person name="Hugenholtz P."/>
            <person name="Kyrpides N.C."/>
            <person name="Klenk H.P."/>
            <person name="Woyke T."/>
        </authorList>
    </citation>
    <scope>NUCLEOTIDE SEQUENCE [LARGE SCALE GENOMIC DNA]</scope>
    <source>
        <strain evidence="4">DSM 15749 / LMG 21470 / R-8282</strain>
    </source>
</reference>
<keyword evidence="1" id="KW-0812">Transmembrane</keyword>
<dbReference type="SUPFAM" id="SSF75005">
    <property type="entry name" value="Arabinanase/levansucrase/invertase"/>
    <property type="match status" value="1"/>
</dbReference>
<dbReference type="OrthoDB" id="3771157at2"/>
<dbReference type="Pfam" id="PF24793">
    <property type="entry name" value="GINT1_N"/>
    <property type="match status" value="1"/>
</dbReference>
<evidence type="ECO:0000259" key="2">
    <source>
        <dbReference type="Pfam" id="PF24793"/>
    </source>
</evidence>
<dbReference type="AlphaFoldDB" id="H2BUS5"/>
<dbReference type="EMBL" id="JH594606">
    <property type="protein sequence ID" value="EHQ01730.1"/>
    <property type="molecule type" value="Genomic_DNA"/>
</dbReference>
<organism evidence="3 4">
    <name type="scientific">Gillisia limnaea (strain DSM 15749 / LMG 21470 / R-8282)</name>
    <dbReference type="NCBI Taxonomy" id="865937"/>
    <lineage>
        <taxon>Bacteria</taxon>
        <taxon>Pseudomonadati</taxon>
        <taxon>Bacteroidota</taxon>
        <taxon>Flavobacteriia</taxon>
        <taxon>Flavobacteriales</taxon>
        <taxon>Flavobacteriaceae</taxon>
        <taxon>Gillisia</taxon>
    </lineage>
</organism>
<protein>
    <recommendedName>
        <fullName evidence="2">Glucosamine inositolphosphorylceramide transferase 1 N-terminal domain-containing protein</fullName>
    </recommendedName>
</protein>
<name>H2BUS5_GILLR</name>
<proteinExistence type="predicted"/>
<feature type="transmembrane region" description="Helical" evidence="1">
    <location>
        <begin position="7"/>
        <end position="26"/>
    </location>
</feature>
<evidence type="ECO:0000256" key="1">
    <source>
        <dbReference type="SAM" id="Phobius"/>
    </source>
</evidence>
<dbReference type="RefSeq" id="WP_006988052.1">
    <property type="nucleotide sequence ID" value="NZ_JH594606.1"/>
</dbReference>
<dbReference type="InterPro" id="IPR056442">
    <property type="entry name" value="GINT1_N"/>
</dbReference>
<keyword evidence="1" id="KW-0472">Membrane</keyword>
<accession>H2BUS5</accession>
<evidence type="ECO:0000313" key="4">
    <source>
        <dbReference type="Proteomes" id="UP000003844"/>
    </source>
</evidence>